<dbReference type="EMBL" id="QJTK01000003">
    <property type="protein sequence ID" value="PYF11224.1"/>
    <property type="molecule type" value="Genomic_DNA"/>
</dbReference>
<feature type="transmembrane region" description="Helical" evidence="1">
    <location>
        <begin position="6"/>
        <end position="22"/>
    </location>
</feature>
<feature type="transmembrane region" description="Helical" evidence="1">
    <location>
        <begin position="67"/>
        <end position="86"/>
    </location>
</feature>
<dbReference type="OrthoDB" id="7632202at2"/>
<name>A0A318U130_9RHOB</name>
<dbReference type="AlphaFoldDB" id="A0A318U130"/>
<gene>
    <name evidence="2" type="ORF">C8J30_103320</name>
</gene>
<protein>
    <submittedName>
        <fullName evidence="2">Uncharacterized protein</fullName>
    </submittedName>
</protein>
<evidence type="ECO:0000313" key="2">
    <source>
        <dbReference type="EMBL" id="PYF11224.1"/>
    </source>
</evidence>
<evidence type="ECO:0000256" key="1">
    <source>
        <dbReference type="SAM" id="Phobius"/>
    </source>
</evidence>
<keyword evidence="1" id="KW-0472">Membrane</keyword>
<evidence type="ECO:0000313" key="3">
    <source>
        <dbReference type="Proteomes" id="UP000247727"/>
    </source>
</evidence>
<organism evidence="2 3">
    <name type="scientific">Rhodobacter viridis</name>
    <dbReference type="NCBI Taxonomy" id="1054202"/>
    <lineage>
        <taxon>Bacteria</taxon>
        <taxon>Pseudomonadati</taxon>
        <taxon>Pseudomonadota</taxon>
        <taxon>Alphaproteobacteria</taxon>
        <taxon>Rhodobacterales</taxon>
        <taxon>Rhodobacter group</taxon>
        <taxon>Rhodobacter</taxon>
    </lineage>
</organism>
<sequence length="87" mass="9599">MIGFGRLLVFLAIMAVSGYWVLRLSLASRKREALETAWNDGAGDALDFDAYLQSGMAAWESSLPLRMLRLVMLLPFAVVGALVYFAN</sequence>
<dbReference type="RefSeq" id="WP_110804990.1">
    <property type="nucleotide sequence ID" value="NZ_QJTK01000003.1"/>
</dbReference>
<keyword evidence="3" id="KW-1185">Reference proteome</keyword>
<keyword evidence="1" id="KW-0812">Transmembrane</keyword>
<accession>A0A318U130</accession>
<reference evidence="2 3" key="1">
    <citation type="submission" date="2018-06" db="EMBL/GenBank/DDBJ databases">
        <title>Genomic Encyclopedia of Type Strains, Phase III (KMG-III): the genomes of soil and plant-associated and newly described type strains.</title>
        <authorList>
            <person name="Whitman W."/>
        </authorList>
    </citation>
    <scope>NUCLEOTIDE SEQUENCE [LARGE SCALE GENOMIC DNA]</scope>
    <source>
        <strain evidence="2 3">JA737</strain>
    </source>
</reference>
<dbReference type="Proteomes" id="UP000247727">
    <property type="component" value="Unassembled WGS sequence"/>
</dbReference>
<comment type="caution">
    <text evidence="2">The sequence shown here is derived from an EMBL/GenBank/DDBJ whole genome shotgun (WGS) entry which is preliminary data.</text>
</comment>
<keyword evidence="1" id="KW-1133">Transmembrane helix</keyword>
<proteinExistence type="predicted"/>